<dbReference type="OrthoDB" id="7867090at2"/>
<evidence type="ECO:0000259" key="2">
    <source>
        <dbReference type="Pfam" id="PF09832"/>
    </source>
</evidence>
<name>A0A4V6F290_9RHOB</name>
<dbReference type="EMBL" id="SULI01000001">
    <property type="protein sequence ID" value="TKZ22401.1"/>
    <property type="molecule type" value="Genomic_DNA"/>
</dbReference>
<protein>
    <submittedName>
        <fullName evidence="3">DUF2059 domain-containing protein</fullName>
    </submittedName>
</protein>
<keyword evidence="4" id="KW-1185">Reference proteome</keyword>
<dbReference type="RefSeq" id="WP_138014418.1">
    <property type="nucleotide sequence ID" value="NZ_SULI01000001.1"/>
</dbReference>
<reference evidence="3 4" key="1">
    <citation type="submission" date="2019-04" db="EMBL/GenBank/DDBJ databases">
        <title>Genome sequence of Pelagicola litoralis CL-ES2.</title>
        <authorList>
            <person name="Cao J."/>
        </authorList>
    </citation>
    <scope>NUCLEOTIDE SEQUENCE [LARGE SCALE GENOMIC DNA]</scope>
    <source>
        <strain evidence="3 4">CL-ES2</strain>
    </source>
</reference>
<keyword evidence="1" id="KW-0732">Signal</keyword>
<evidence type="ECO:0000256" key="1">
    <source>
        <dbReference type="SAM" id="SignalP"/>
    </source>
</evidence>
<evidence type="ECO:0000313" key="4">
    <source>
        <dbReference type="Proteomes" id="UP000306575"/>
    </source>
</evidence>
<evidence type="ECO:0000313" key="3">
    <source>
        <dbReference type="EMBL" id="TKZ22401.1"/>
    </source>
</evidence>
<dbReference type="AlphaFoldDB" id="A0A4V6F290"/>
<dbReference type="Proteomes" id="UP000306575">
    <property type="component" value="Unassembled WGS sequence"/>
</dbReference>
<feature type="domain" description="DUF2059" evidence="2">
    <location>
        <begin position="88"/>
        <end position="123"/>
    </location>
</feature>
<sequence length="176" mass="19865">MVKHLLLKIAILWALATPVYADKEADVTYIVEQTITIAHVEQVLSDQKRAVMFEAVRRLGRIGIDISEPEPFFDLLFSEFSEELVIAMRTQKAAFYRSHFSASELRDIARFYASPTGQKLAAESAFLLKQAVVHARLATQEAANHAPHRLAIKLRDENILLENNPGLTQAFIEAFE</sequence>
<dbReference type="InterPro" id="IPR018637">
    <property type="entry name" value="DUF2059"/>
</dbReference>
<feature type="signal peptide" evidence="1">
    <location>
        <begin position="1"/>
        <end position="21"/>
    </location>
</feature>
<gene>
    <name evidence="3" type="ORF">FAP39_00585</name>
</gene>
<feature type="chain" id="PRO_5020721761" evidence="1">
    <location>
        <begin position="22"/>
        <end position="176"/>
    </location>
</feature>
<dbReference type="Pfam" id="PF09832">
    <property type="entry name" value="DUF2059"/>
    <property type="match status" value="1"/>
</dbReference>
<organism evidence="3 4">
    <name type="scientific">Shimia litoralis</name>
    <dbReference type="NCBI Taxonomy" id="420403"/>
    <lineage>
        <taxon>Bacteria</taxon>
        <taxon>Pseudomonadati</taxon>
        <taxon>Pseudomonadota</taxon>
        <taxon>Alphaproteobacteria</taxon>
        <taxon>Rhodobacterales</taxon>
        <taxon>Roseobacteraceae</taxon>
    </lineage>
</organism>
<comment type="caution">
    <text evidence="3">The sequence shown here is derived from an EMBL/GenBank/DDBJ whole genome shotgun (WGS) entry which is preliminary data.</text>
</comment>
<proteinExistence type="predicted"/>
<accession>A0A4V6F290</accession>